<evidence type="ECO:0000256" key="1">
    <source>
        <dbReference type="SAM" id="MobiDB-lite"/>
    </source>
</evidence>
<protein>
    <submittedName>
        <fullName evidence="2">Uncharacterized protein</fullName>
    </submittedName>
</protein>
<proteinExistence type="predicted"/>
<name>A0A9Q0MX30_9DIPT</name>
<keyword evidence="3" id="KW-1185">Reference proteome</keyword>
<feature type="compositionally biased region" description="Basic and acidic residues" evidence="1">
    <location>
        <begin position="211"/>
        <end position="224"/>
    </location>
</feature>
<dbReference type="AlphaFoldDB" id="A0A9Q0MX30"/>
<dbReference type="Proteomes" id="UP001151699">
    <property type="component" value="Chromosome X"/>
</dbReference>
<organism evidence="2 3">
    <name type="scientific">Pseudolycoriella hygida</name>
    <dbReference type="NCBI Taxonomy" id="35572"/>
    <lineage>
        <taxon>Eukaryota</taxon>
        <taxon>Metazoa</taxon>
        <taxon>Ecdysozoa</taxon>
        <taxon>Arthropoda</taxon>
        <taxon>Hexapoda</taxon>
        <taxon>Insecta</taxon>
        <taxon>Pterygota</taxon>
        <taxon>Neoptera</taxon>
        <taxon>Endopterygota</taxon>
        <taxon>Diptera</taxon>
        <taxon>Nematocera</taxon>
        <taxon>Sciaroidea</taxon>
        <taxon>Sciaridae</taxon>
        <taxon>Pseudolycoriella</taxon>
    </lineage>
</organism>
<accession>A0A9Q0MX30</accession>
<evidence type="ECO:0000313" key="3">
    <source>
        <dbReference type="Proteomes" id="UP001151699"/>
    </source>
</evidence>
<feature type="region of interest" description="Disordered" evidence="1">
    <location>
        <begin position="202"/>
        <end position="224"/>
    </location>
</feature>
<dbReference type="EMBL" id="WJQU01000003">
    <property type="protein sequence ID" value="KAJ6638660.1"/>
    <property type="molecule type" value="Genomic_DNA"/>
</dbReference>
<reference evidence="2" key="1">
    <citation type="submission" date="2022-07" db="EMBL/GenBank/DDBJ databases">
        <authorList>
            <person name="Trinca V."/>
            <person name="Uliana J.V.C."/>
            <person name="Torres T.T."/>
            <person name="Ward R.J."/>
            <person name="Monesi N."/>
        </authorList>
    </citation>
    <scope>NUCLEOTIDE SEQUENCE</scope>
    <source>
        <strain evidence="2">HSMRA1968</strain>
        <tissue evidence="2">Whole embryos</tissue>
    </source>
</reference>
<comment type="caution">
    <text evidence="2">The sequence shown here is derived from an EMBL/GenBank/DDBJ whole genome shotgun (WGS) entry which is preliminary data.</text>
</comment>
<sequence>MIIQSHSNALLTASSLTLTPTLVYKSSKNIYVKMFFESSTGLPYAIKPSVFHASLVIFSDYNQIDLLYRLVPIEGHESNIESSIYLKNEASRVVERKAAIGDISTKFKFIVLLYWLREEEEKTIISTRSLHLIKYKAIFGLSIDTLHFERYLADSHGGKRFIVSTLDRRRIIFLPNVFLKCDVNKALDGARKDNLLGRWSLTTKRKQPKQKTSEEKSYPHRSSCKEILSRNSSCVAKKTLNSDQEKPPLAPPQVAVFAGREFVCSSSFQSSAGIKAKNKSTTTFHSSLREIRPRKRWTSRANIHHIKPMEWVDFVLHGIAMSMYFNGLSVLQKAMTGMFTYDASMIG</sequence>
<gene>
    <name evidence="2" type="ORF">Bhyg_11397</name>
</gene>
<evidence type="ECO:0000313" key="2">
    <source>
        <dbReference type="EMBL" id="KAJ6638660.1"/>
    </source>
</evidence>